<keyword evidence="3" id="KW-0238">DNA-binding</keyword>
<dbReference type="EMBL" id="JAARRL010000007">
    <property type="protein sequence ID" value="MBC1500158.1"/>
    <property type="molecule type" value="Genomic_DNA"/>
</dbReference>
<evidence type="ECO:0000256" key="2">
    <source>
        <dbReference type="ARBA" id="ARBA00022747"/>
    </source>
</evidence>
<evidence type="ECO:0000313" key="5">
    <source>
        <dbReference type="EMBL" id="MBC1500158.1"/>
    </source>
</evidence>
<protein>
    <submittedName>
        <fullName evidence="5">Restriction endonuclease subunit S</fullName>
    </submittedName>
</protein>
<reference evidence="5 6" key="1">
    <citation type="submission" date="2020-03" db="EMBL/GenBank/DDBJ databases">
        <title>Soil Listeria distribution.</title>
        <authorList>
            <person name="Liao J."/>
            <person name="Wiedmann M."/>
        </authorList>
    </citation>
    <scope>NUCLEOTIDE SEQUENCE [LARGE SCALE GENOMIC DNA]</scope>
    <source>
        <strain evidence="5 6">FSL L7-1523</strain>
    </source>
</reference>
<dbReference type="Pfam" id="PF01420">
    <property type="entry name" value="Methylase_S"/>
    <property type="match status" value="2"/>
</dbReference>
<dbReference type="PANTHER" id="PTHR30408:SF12">
    <property type="entry name" value="TYPE I RESTRICTION ENZYME MJAVIII SPECIFICITY SUBUNIT"/>
    <property type="match status" value="1"/>
</dbReference>
<gene>
    <name evidence="5" type="ORF">HB943_06035</name>
</gene>
<evidence type="ECO:0000259" key="4">
    <source>
        <dbReference type="Pfam" id="PF01420"/>
    </source>
</evidence>
<dbReference type="GO" id="GO:0003677">
    <property type="term" value="F:DNA binding"/>
    <property type="evidence" value="ECO:0007669"/>
    <property type="project" value="UniProtKB-KW"/>
</dbReference>
<dbReference type="AlphaFoldDB" id="A0A841Z4M4"/>
<dbReference type="InterPro" id="IPR052021">
    <property type="entry name" value="Type-I_RS_S_subunit"/>
</dbReference>
<dbReference type="RefSeq" id="WP_185425269.1">
    <property type="nucleotide sequence ID" value="NZ_JAARRL010000007.1"/>
</dbReference>
<keyword evidence="5" id="KW-0540">Nuclease</keyword>
<feature type="domain" description="Type I restriction modification DNA specificity" evidence="4">
    <location>
        <begin position="15"/>
        <end position="205"/>
    </location>
</feature>
<name>A0A841Z4M4_9LIST</name>
<dbReference type="PANTHER" id="PTHR30408">
    <property type="entry name" value="TYPE-1 RESTRICTION ENZYME ECOKI SPECIFICITY PROTEIN"/>
    <property type="match status" value="1"/>
</dbReference>
<dbReference type="SUPFAM" id="SSF116734">
    <property type="entry name" value="DNA methylase specificity domain"/>
    <property type="match status" value="2"/>
</dbReference>
<keyword evidence="2" id="KW-0680">Restriction system</keyword>
<evidence type="ECO:0000256" key="3">
    <source>
        <dbReference type="ARBA" id="ARBA00023125"/>
    </source>
</evidence>
<proteinExistence type="inferred from homology"/>
<evidence type="ECO:0000313" key="6">
    <source>
        <dbReference type="Proteomes" id="UP000564536"/>
    </source>
</evidence>
<comment type="caution">
    <text evidence="5">The sequence shown here is derived from an EMBL/GenBank/DDBJ whole genome shotgun (WGS) entry which is preliminary data.</text>
</comment>
<dbReference type="InterPro" id="IPR000055">
    <property type="entry name" value="Restrct_endonuc_typeI_TRD"/>
</dbReference>
<accession>A0A841Z4M4</accession>
<keyword evidence="5" id="KW-0255">Endonuclease</keyword>
<keyword evidence="5" id="KW-0378">Hydrolase</keyword>
<organism evidence="5 6">
    <name type="scientific">Listeria weihenstephanensis</name>
    <dbReference type="NCBI Taxonomy" id="1006155"/>
    <lineage>
        <taxon>Bacteria</taxon>
        <taxon>Bacillati</taxon>
        <taxon>Bacillota</taxon>
        <taxon>Bacilli</taxon>
        <taxon>Bacillales</taxon>
        <taxon>Listeriaceae</taxon>
        <taxon>Listeria</taxon>
    </lineage>
</organism>
<dbReference type="GO" id="GO:0004519">
    <property type="term" value="F:endonuclease activity"/>
    <property type="evidence" value="ECO:0007669"/>
    <property type="project" value="UniProtKB-KW"/>
</dbReference>
<dbReference type="Gene3D" id="3.90.220.20">
    <property type="entry name" value="DNA methylase specificity domains"/>
    <property type="match status" value="2"/>
</dbReference>
<dbReference type="CDD" id="cd17246">
    <property type="entry name" value="RMtype1_S_SonII-TRD2-CR2_like"/>
    <property type="match status" value="1"/>
</dbReference>
<feature type="domain" description="Type I restriction modification DNA specificity" evidence="4">
    <location>
        <begin position="233"/>
        <end position="412"/>
    </location>
</feature>
<dbReference type="Proteomes" id="UP000564536">
    <property type="component" value="Unassembled WGS sequence"/>
</dbReference>
<evidence type="ECO:0000256" key="1">
    <source>
        <dbReference type="ARBA" id="ARBA00010923"/>
    </source>
</evidence>
<dbReference type="Gene3D" id="1.10.287.1120">
    <property type="entry name" value="Bipartite methylase S protein"/>
    <property type="match status" value="1"/>
</dbReference>
<dbReference type="InterPro" id="IPR044946">
    <property type="entry name" value="Restrct_endonuc_typeI_TRD_sf"/>
</dbReference>
<sequence>MKNDKRPELSFHTFNDDWKCLKLSEIFKILDGDRGKNYPHEEDFFENGDTLFLDTGNVRRNGFRFTKKKYITKEKDRLLKGGKLEVYDFVLTSRGTLGNLAYYNQNQYKRNSSVRINSAMLILRPINRNEVVDSYMEAVLRGNLIHSYMLHYQVGSAQPHITKKGFSNMTVSMPSSLQEQQQIGEFFKKIDEIIDFCQRKLELLKQTKQGFLQKMFPKEGESVPELRFPGFTDDWEQHKLGEKLDLLKDGTHGTHKDVDEGVYLLSAKNIKNGQIVIDGETDRKISKDEFVSIHKNFSLEKGDVLLTIVGSIGESAIIENPDGITFQRSVAYFRPTKDLSAQFLFTTIQNSEFQIELKKRQVVSAQPGIYLGDLSIIPIQVPVVQEQQKIGSFFKQLDDTIALHQRELDLLKQTKKAFLQKMFI</sequence>
<comment type="similarity">
    <text evidence="1">Belongs to the type-I restriction system S methylase family.</text>
</comment>
<dbReference type="GO" id="GO:0009307">
    <property type="term" value="P:DNA restriction-modification system"/>
    <property type="evidence" value="ECO:0007669"/>
    <property type="project" value="UniProtKB-KW"/>
</dbReference>